<dbReference type="PANTHER" id="PTHR43772">
    <property type="entry name" value="ENDO-1,4-BETA-XYLANASE"/>
    <property type="match status" value="1"/>
</dbReference>
<dbReference type="PANTHER" id="PTHR43772:SF2">
    <property type="entry name" value="PUTATIVE (AFU_ORTHOLOGUE AFUA_2G04480)-RELATED"/>
    <property type="match status" value="1"/>
</dbReference>
<keyword evidence="4" id="KW-0119">Carbohydrate metabolism</keyword>
<evidence type="ECO:0000256" key="4">
    <source>
        <dbReference type="ARBA" id="ARBA00023277"/>
    </source>
</evidence>
<protein>
    <submittedName>
        <fullName evidence="6">Family 43 glycosylhydrolase</fullName>
    </submittedName>
</protein>
<dbReference type="InterPro" id="IPR052176">
    <property type="entry name" value="Glycosyl_Hydrlase_43_Enz"/>
</dbReference>
<reference evidence="6 7" key="1">
    <citation type="submission" date="2022-07" db="EMBL/GenBank/DDBJ databases">
        <title>Mucilaginibacter sp. JC4.</title>
        <authorList>
            <person name="Le V."/>
            <person name="Ko S.-R."/>
            <person name="Ahn C.-Y."/>
            <person name="Oh H.-M."/>
        </authorList>
    </citation>
    <scope>NUCLEOTIDE SEQUENCE [LARGE SCALE GENOMIC DNA]</scope>
    <source>
        <strain evidence="6 7">JC4</strain>
    </source>
</reference>
<organism evidence="6 7">
    <name type="scientific">Mucilaginibacter aquariorum</name>
    <dbReference type="NCBI Taxonomy" id="2967225"/>
    <lineage>
        <taxon>Bacteria</taxon>
        <taxon>Pseudomonadati</taxon>
        <taxon>Bacteroidota</taxon>
        <taxon>Sphingobacteriia</taxon>
        <taxon>Sphingobacteriales</taxon>
        <taxon>Sphingobacteriaceae</taxon>
        <taxon>Mucilaginibacter</taxon>
    </lineage>
</organism>
<evidence type="ECO:0000256" key="3">
    <source>
        <dbReference type="ARBA" id="ARBA00022801"/>
    </source>
</evidence>
<comment type="similarity">
    <text evidence="1">Belongs to the glycosyl hydrolase 43 family.</text>
</comment>
<dbReference type="CDD" id="cd08983">
    <property type="entry name" value="GH43_Bt3655-like"/>
    <property type="match status" value="1"/>
</dbReference>
<evidence type="ECO:0000256" key="5">
    <source>
        <dbReference type="ARBA" id="ARBA00023295"/>
    </source>
</evidence>
<proteinExistence type="inferred from homology"/>
<keyword evidence="5" id="KW-0326">Glycosidase</keyword>
<accession>A0ABT1T623</accession>
<dbReference type="InterPro" id="IPR023296">
    <property type="entry name" value="Glyco_hydro_beta-prop_sf"/>
</dbReference>
<dbReference type="SUPFAM" id="SSF75005">
    <property type="entry name" value="Arabinanase/levansucrase/invertase"/>
    <property type="match status" value="2"/>
</dbReference>
<keyword evidence="2" id="KW-0858">Xylan degradation</keyword>
<evidence type="ECO:0000313" key="6">
    <source>
        <dbReference type="EMBL" id="MCQ6959840.1"/>
    </source>
</evidence>
<dbReference type="Gene3D" id="2.115.10.20">
    <property type="entry name" value="Glycosyl hydrolase domain, family 43"/>
    <property type="match status" value="2"/>
</dbReference>
<dbReference type="InterPro" id="IPR006710">
    <property type="entry name" value="Glyco_hydro_43"/>
</dbReference>
<dbReference type="EMBL" id="JANHOH010000004">
    <property type="protein sequence ID" value="MCQ6959840.1"/>
    <property type="molecule type" value="Genomic_DNA"/>
</dbReference>
<evidence type="ECO:0000256" key="2">
    <source>
        <dbReference type="ARBA" id="ARBA00022651"/>
    </source>
</evidence>
<keyword evidence="3" id="KW-0378">Hydrolase</keyword>
<dbReference type="Proteomes" id="UP001204376">
    <property type="component" value="Unassembled WGS sequence"/>
</dbReference>
<gene>
    <name evidence="6" type="ORF">NPE20_17820</name>
</gene>
<dbReference type="RefSeq" id="WP_256540028.1">
    <property type="nucleotide sequence ID" value="NZ_JANHOH010000004.1"/>
</dbReference>
<dbReference type="Pfam" id="PF04616">
    <property type="entry name" value="Glyco_hydro_43"/>
    <property type="match status" value="2"/>
</dbReference>
<comment type="caution">
    <text evidence="6">The sequence shown here is derived from an EMBL/GenBank/DDBJ whole genome shotgun (WGS) entry which is preliminary data.</text>
</comment>
<dbReference type="CDD" id="cd18828">
    <property type="entry name" value="GH43_BT3675-like"/>
    <property type="match status" value="1"/>
</dbReference>
<keyword evidence="7" id="KW-1185">Reference proteome</keyword>
<dbReference type="Gene3D" id="2.60.40.2340">
    <property type="match status" value="1"/>
</dbReference>
<evidence type="ECO:0000313" key="7">
    <source>
        <dbReference type="Proteomes" id="UP001204376"/>
    </source>
</evidence>
<keyword evidence="2" id="KW-0624">Polysaccharide degradation</keyword>
<evidence type="ECO:0000256" key="1">
    <source>
        <dbReference type="ARBA" id="ARBA00009865"/>
    </source>
</evidence>
<name>A0ABT1T623_9SPHI</name>
<sequence length="730" mass="82091">MNNWRTVRRFLIIISIVFLCPVVGNAQSKIKHLNKKAITNGPYSAYLFTYFTGDKSGEAIRFALSNDGYNFRALNHNKPVLNSAKISSTGGVRDPHILRGADNKTFFMVATDMNTDKFGWGPDYAMVLLKSTDLIHWQSHIVNVAETFKEFAGVNRVWAPQTIYDPKAKKYMIYWSMRFGNEPDKIYYTYANKDFSGLETVPKQLFFKPDNGACIDGDIIYKDGKYHLFFKTEGTGAGIKIAVSDKLTEGYILIDKYVQQTKSPVEGAGVFKLNNSRDYILMYDRYTEGKYQFTRSSDLENFKTIDDDITMDFHPRHGTVMPITAKEAAALTRQWANTGDIMLSAANRQIKKNNMVLDTVAYKLQLMVNAGTDLRKFDPGFNIFPGIKVQPNTAQNFTKGAVKYTVTIGDKKPQVYNVTALETHNPIVNGYYADPEILYAEKDGKFYLYPTSDGFDGWSGNYFKAFSSTDLVSWKDEGVILDLPKDVSWAKKNAWAPCIIEKKVNGSYKYFYYFAAGQKIGVATADSPTGPFIDLGKPLIDKLPEDVKGGQQIDADVFSNPKTGKNYLYWGNGYMAGAELNEDMVSLKPNTTKILTPDKHYNEGTYVIYRKGIYYFMWSENDTRSPDYTVHYGTSDSPLGTIKVPQNNTVITKNGAAGIYGTGHNSVIQVPGKDEWYIVYHRFTYPKGIIMGDAAGYNREVCIDKLTFTADGAIEQVVPTHKGIGPVKLK</sequence>